<feature type="transmembrane region" description="Helical" evidence="9">
    <location>
        <begin position="123"/>
        <end position="144"/>
    </location>
</feature>
<evidence type="ECO:0000256" key="6">
    <source>
        <dbReference type="ARBA" id="ARBA00022989"/>
    </source>
</evidence>
<feature type="transmembrane region" description="Helical" evidence="9">
    <location>
        <begin position="328"/>
        <end position="347"/>
    </location>
</feature>
<dbReference type="GO" id="GO:0006874">
    <property type="term" value="P:intracellular calcium ion homeostasis"/>
    <property type="evidence" value="ECO:0007669"/>
    <property type="project" value="TreeGrafter"/>
</dbReference>
<comment type="function">
    <text evidence="9">Ca(+)/H(+) antiporter that extrudes calcium in exchange for external protons.</text>
</comment>
<dbReference type="OrthoDB" id="9776105at2"/>
<evidence type="ECO:0000256" key="9">
    <source>
        <dbReference type="RuleBase" id="RU365028"/>
    </source>
</evidence>
<feature type="domain" description="Sodium/calcium exchanger membrane region" evidence="10">
    <location>
        <begin position="204"/>
        <end position="341"/>
    </location>
</feature>
<feature type="transmembrane region" description="Helical" evidence="9">
    <location>
        <begin position="159"/>
        <end position="180"/>
    </location>
</feature>
<keyword evidence="8 9" id="KW-0472">Membrane</keyword>
<evidence type="ECO:0000256" key="1">
    <source>
        <dbReference type="ARBA" id="ARBA00004127"/>
    </source>
</evidence>
<dbReference type="EMBL" id="FQZB01000013">
    <property type="protein sequence ID" value="SHK10024.1"/>
    <property type="molecule type" value="Genomic_DNA"/>
</dbReference>
<evidence type="ECO:0000256" key="2">
    <source>
        <dbReference type="ARBA" id="ARBA00022448"/>
    </source>
</evidence>
<feature type="transmembrane region" description="Helical" evidence="9">
    <location>
        <begin position="268"/>
        <end position="294"/>
    </location>
</feature>
<keyword evidence="5 9" id="KW-0106">Calcium</keyword>
<keyword evidence="4 9" id="KW-0812">Transmembrane</keyword>
<feature type="domain" description="Sodium/calcium exchanger membrane region" evidence="10">
    <location>
        <begin position="26"/>
        <end position="180"/>
    </location>
</feature>
<dbReference type="PANTHER" id="PTHR31503">
    <property type="entry name" value="VACUOLAR CALCIUM ION TRANSPORTER"/>
    <property type="match status" value="1"/>
</dbReference>
<comment type="subcellular location">
    <subcellularLocation>
        <location evidence="1">Endomembrane system</location>
        <topology evidence="1">Multi-pass membrane protein</topology>
    </subcellularLocation>
</comment>
<dbReference type="InterPro" id="IPR044880">
    <property type="entry name" value="NCX_ion-bd_dom_sf"/>
</dbReference>
<evidence type="ECO:0000256" key="4">
    <source>
        <dbReference type="ARBA" id="ARBA00022692"/>
    </source>
</evidence>
<dbReference type="GO" id="GO:0015369">
    <property type="term" value="F:calcium:proton antiporter activity"/>
    <property type="evidence" value="ECO:0007669"/>
    <property type="project" value="UniProtKB-UniRule"/>
</dbReference>
<dbReference type="PANTHER" id="PTHR31503:SF22">
    <property type="entry name" value="VACUOLAR CALCIUM ION TRANSPORTER"/>
    <property type="match status" value="1"/>
</dbReference>
<sequence>MKYLKILLIFVPISIICKFIHLNQPTVMFLLSALAIIPLAGLMGEATEEISFYSGSKIGGFLNATFGNATELIISFFALKEGLFDVVKASIAGSVIGNILLVLGASMFFGGIKHKNQKFNRKVVEVSSSMLIFAVIGLSIPAIFTHTVKSELLNTKYEFLSVGVAIVMIVIYALSLFFSFHTHKDIYSSEPEEHGEPNWSLKKAIIVLVLATLAIAAESEILVESVEPMTHALGLSEFFVGIILIPIIGNAAEHSTAVLMAMKNKMDVAIEIAIGSSLQIILFVAPVLIFLSLIFKPMSIIFNEFELIAMIASVFIANRVASDGESNWLEGIQLLAVYLIIGMSFLIL</sequence>
<comment type="caution">
    <text evidence="9">Lacks conserved residue(s) required for the propagation of feature annotation.</text>
</comment>
<evidence type="ECO:0000313" key="11">
    <source>
        <dbReference type="EMBL" id="SHK10024.1"/>
    </source>
</evidence>
<gene>
    <name evidence="11" type="ORF">SAMN02745163_03224</name>
</gene>
<name>A0A1M6PPT6_9CLOT</name>
<dbReference type="NCBIfam" id="TIGR00378">
    <property type="entry name" value="cax"/>
    <property type="match status" value="1"/>
</dbReference>
<feature type="transmembrane region" description="Helical" evidence="9">
    <location>
        <begin position="201"/>
        <end position="217"/>
    </location>
</feature>
<dbReference type="NCBIfam" id="TIGR00846">
    <property type="entry name" value="caca2"/>
    <property type="match status" value="1"/>
</dbReference>
<dbReference type="InterPro" id="IPR004713">
    <property type="entry name" value="CaH_exchang"/>
</dbReference>
<keyword evidence="9" id="KW-0050">Antiport</keyword>
<protein>
    <recommendedName>
        <fullName evidence="9">Ca(2+)/H(+) antiporter</fullName>
    </recommendedName>
</protein>
<dbReference type="GO" id="GO:0012505">
    <property type="term" value="C:endomembrane system"/>
    <property type="evidence" value="ECO:0007669"/>
    <property type="project" value="UniProtKB-SubCell"/>
</dbReference>
<feature type="transmembrane region" description="Helical" evidence="9">
    <location>
        <begin position="91"/>
        <end position="111"/>
    </location>
</feature>
<keyword evidence="6 9" id="KW-1133">Transmembrane helix</keyword>
<keyword evidence="7 9" id="KW-0406">Ion transport</keyword>
<feature type="transmembrane region" description="Helical" evidence="9">
    <location>
        <begin position="27"/>
        <end position="46"/>
    </location>
</feature>
<keyword evidence="12" id="KW-1185">Reference proteome</keyword>
<accession>A0A1M6PPT6</accession>
<dbReference type="GO" id="GO:0016020">
    <property type="term" value="C:membrane"/>
    <property type="evidence" value="ECO:0007669"/>
    <property type="project" value="InterPro"/>
</dbReference>
<proteinExistence type="inferred from homology"/>
<dbReference type="Proteomes" id="UP000184310">
    <property type="component" value="Unassembled WGS sequence"/>
</dbReference>
<dbReference type="RefSeq" id="WP_072990103.1">
    <property type="nucleotide sequence ID" value="NZ_FQZB01000013.1"/>
</dbReference>
<reference evidence="11 12" key="1">
    <citation type="submission" date="2016-11" db="EMBL/GenBank/DDBJ databases">
        <authorList>
            <person name="Jaros S."/>
            <person name="Januszkiewicz K."/>
            <person name="Wedrychowicz H."/>
        </authorList>
    </citation>
    <scope>NUCLEOTIDE SEQUENCE [LARGE SCALE GENOMIC DNA]</scope>
    <source>
        <strain evidence="11 12">DSM 21758</strain>
    </source>
</reference>
<comment type="similarity">
    <text evidence="9">Belongs to the Ca(2+):cation antiporter (CaCA) (TC 2.A.19) family.</text>
</comment>
<evidence type="ECO:0000256" key="3">
    <source>
        <dbReference type="ARBA" id="ARBA00022568"/>
    </source>
</evidence>
<dbReference type="Gene3D" id="1.20.1420.30">
    <property type="entry name" value="NCX, central ion-binding region"/>
    <property type="match status" value="1"/>
</dbReference>
<feature type="transmembrane region" description="Helical" evidence="9">
    <location>
        <begin position="300"/>
        <end position="321"/>
    </location>
</feature>
<dbReference type="Pfam" id="PF01699">
    <property type="entry name" value="Na_Ca_ex"/>
    <property type="match status" value="2"/>
</dbReference>
<organism evidence="11 12">
    <name type="scientific">Clostridium cavendishii DSM 21758</name>
    <dbReference type="NCBI Taxonomy" id="1121302"/>
    <lineage>
        <taxon>Bacteria</taxon>
        <taxon>Bacillati</taxon>
        <taxon>Bacillota</taxon>
        <taxon>Clostridia</taxon>
        <taxon>Eubacteriales</taxon>
        <taxon>Clostridiaceae</taxon>
        <taxon>Clostridium</taxon>
    </lineage>
</organism>
<evidence type="ECO:0000256" key="5">
    <source>
        <dbReference type="ARBA" id="ARBA00022837"/>
    </source>
</evidence>
<dbReference type="InterPro" id="IPR004837">
    <property type="entry name" value="NaCa_Exmemb"/>
</dbReference>
<evidence type="ECO:0000256" key="7">
    <source>
        <dbReference type="ARBA" id="ARBA00023065"/>
    </source>
</evidence>
<keyword evidence="3 9" id="KW-0109">Calcium transport</keyword>
<dbReference type="InterPro" id="IPR004798">
    <property type="entry name" value="CAX-like"/>
</dbReference>
<evidence type="ECO:0000259" key="10">
    <source>
        <dbReference type="Pfam" id="PF01699"/>
    </source>
</evidence>
<keyword evidence="2 9" id="KW-0813">Transport</keyword>
<evidence type="ECO:0000256" key="8">
    <source>
        <dbReference type="ARBA" id="ARBA00023136"/>
    </source>
</evidence>
<dbReference type="STRING" id="1121302.SAMN02745163_03224"/>
<evidence type="ECO:0000313" key="12">
    <source>
        <dbReference type="Proteomes" id="UP000184310"/>
    </source>
</evidence>
<dbReference type="AlphaFoldDB" id="A0A1M6PPT6"/>